<dbReference type="FunFam" id="3.40.50.720:FF:000026">
    <property type="entry name" value="Glyoxylate/hydroxypyruvate reductase B"/>
    <property type="match status" value="1"/>
</dbReference>
<evidence type="ECO:0000313" key="12">
    <source>
        <dbReference type="EMBL" id="AKP50177.1"/>
    </source>
</evidence>
<dbReference type="GO" id="GO:0051287">
    <property type="term" value="F:NAD binding"/>
    <property type="evidence" value="ECO:0007669"/>
    <property type="project" value="InterPro"/>
</dbReference>
<sequence>MKVFINKIIPEIGFKLLDEVGIAYTVWKEKPILDRGQAIQFCKGHDAFISVGQAGLDADFFKECNHLKVVALHSVGFDGVDIKAATENGVPVGNTPNVLNKATAETALLLMLTVARKALYLHNKIKKGEWGASQPTQDLGFDLAGKTLGIVGLGRIGTELAKIVTQSWGMKILYHNRSTNDEAEKELGAKKVSMDELLVQSDVVSVHTALTPETKGMFGMEQFKKMKPTAIFINTARGGVHKEDELTEALRQRIIWGAGLDVTNPEPMSKDNPLLEMENAVVFPHIGSATKETRDEMSRCAVENVIAGLKGDPLPYPVNPEVCQGK</sequence>
<dbReference type="SUPFAM" id="SSF52283">
    <property type="entry name" value="Formate/glycerate dehydrogenase catalytic domain-like"/>
    <property type="match status" value="1"/>
</dbReference>
<dbReference type="Pfam" id="PF00389">
    <property type="entry name" value="2-Hacid_dh"/>
    <property type="match status" value="1"/>
</dbReference>
<accession>A0A0H4PPJ5</accession>
<gene>
    <name evidence="12" type="ORF">CA2015_0714</name>
</gene>
<dbReference type="PANTHER" id="PTHR10996">
    <property type="entry name" value="2-HYDROXYACID DEHYDROGENASE-RELATED"/>
    <property type="match status" value="1"/>
</dbReference>
<dbReference type="InterPro" id="IPR006140">
    <property type="entry name" value="D-isomer_DH_NAD-bd"/>
</dbReference>
<dbReference type="InterPro" id="IPR050223">
    <property type="entry name" value="D-isomer_2-hydroxyacid_DH"/>
</dbReference>
<dbReference type="CDD" id="cd05301">
    <property type="entry name" value="GDH"/>
    <property type="match status" value="1"/>
</dbReference>
<dbReference type="EC" id="1.1.1.81" evidence="7"/>
<dbReference type="Pfam" id="PF02826">
    <property type="entry name" value="2-Hacid_dh_C"/>
    <property type="match status" value="1"/>
</dbReference>
<evidence type="ECO:0000256" key="5">
    <source>
        <dbReference type="ARBA" id="ARBA00061278"/>
    </source>
</evidence>
<name>A0A0H4PPJ5_9BACT</name>
<dbReference type="STRING" id="320787.CA2015_0714"/>
<dbReference type="PROSITE" id="PS00065">
    <property type="entry name" value="D_2_HYDROXYACID_DH_1"/>
    <property type="match status" value="1"/>
</dbReference>
<keyword evidence="13" id="KW-1185">Reference proteome</keyword>
<evidence type="ECO:0000256" key="8">
    <source>
        <dbReference type="ARBA" id="ARBA00073362"/>
    </source>
</evidence>
<comment type="catalytic activity">
    <reaction evidence="2">
        <text>(R)-glycerate + NAD(+) = 3-hydroxypyruvate + NADH + H(+)</text>
        <dbReference type="Rhea" id="RHEA:17905"/>
        <dbReference type="ChEBI" id="CHEBI:15378"/>
        <dbReference type="ChEBI" id="CHEBI:16659"/>
        <dbReference type="ChEBI" id="CHEBI:17180"/>
        <dbReference type="ChEBI" id="CHEBI:57540"/>
        <dbReference type="ChEBI" id="CHEBI:57945"/>
        <dbReference type="EC" id="1.1.1.81"/>
    </reaction>
</comment>
<dbReference type="EMBL" id="CP012040">
    <property type="protein sequence ID" value="AKP50177.1"/>
    <property type="molecule type" value="Genomic_DNA"/>
</dbReference>
<evidence type="ECO:0000259" key="10">
    <source>
        <dbReference type="Pfam" id="PF00389"/>
    </source>
</evidence>
<dbReference type="KEGG" id="camu:CA2015_0714"/>
<dbReference type="InterPro" id="IPR029752">
    <property type="entry name" value="D-isomer_DH_CS1"/>
</dbReference>
<dbReference type="PANTHER" id="PTHR10996:SF257">
    <property type="entry name" value="GLYOXYLATE REDUCTASE 1"/>
    <property type="match status" value="1"/>
</dbReference>
<feature type="domain" description="D-isomer specific 2-hydroxyacid dehydrogenase catalytic" evidence="10">
    <location>
        <begin position="15"/>
        <end position="319"/>
    </location>
</feature>
<dbReference type="SUPFAM" id="SSF51735">
    <property type="entry name" value="NAD(P)-binding Rossmann-fold domains"/>
    <property type="match status" value="1"/>
</dbReference>
<dbReference type="AlphaFoldDB" id="A0A0H4PPJ5"/>
<dbReference type="GO" id="GO:0016618">
    <property type="term" value="F:hydroxypyruvate reductase [NAD(P)H] activity"/>
    <property type="evidence" value="ECO:0007669"/>
    <property type="project" value="UniProtKB-EC"/>
</dbReference>
<dbReference type="Gene3D" id="3.40.50.720">
    <property type="entry name" value="NAD(P)-binding Rossmann-like Domain"/>
    <property type="match status" value="2"/>
</dbReference>
<evidence type="ECO:0000259" key="11">
    <source>
        <dbReference type="Pfam" id="PF02826"/>
    </source>
</evidence>
<evidence type="ECO:0000256" key="9">
    <source>
        <dbReference type="RuleBase" id="RU003719"/>
    </source>
</evidence>
<dbReference type="EC" id="1.1.1.79" evidence="6"/>
<protein>
    <recommendedName>
        <fullName evidence="8">Glyoxylate/hydroxypyruvate reductase B</fullName>
        <ecNumber evidence="6">1.1.1.79</ecNumber>
        <ecNumber evidence="7">1.1.1.81</ecNumber>
    </recommendedName>
</protein>
<dbReference type="RefSeq" id="WP_048640644.1">
    <property type="nucleotide sequence ID" value="NZ_CP012040.1"/>
</dbReference>
<evidence type="ECO:0000256" key="7">
    <source>
        <dbReference type="ARBA" id="ARBA00066674"/>
    </source>
</evidence>
<evidence type="ECO:0000313" key="13">
    <source>
        <dbReference type="Proteomes" id="UP000036520"/>
    </source>
</evidence>
<dbReference type="InterPro" id="IPR036291">
    <property type="entry name" value="NAD(P)-bd_dom_sf"/>
</dbReference>
<organism evidence="12 13">
    <name type="scientific">Cyclobacterium amurskyense</name>
    <dbReference type="NCBI Taxonomy" id="320787"/>
    <lineage>
        <taxon>Bacteria</taxon>
        <taxon>Pseudomonadati</taxon>
        <taxon>Bacteroidota</taxon>
        <taxon>Cytophagia</taxon>
        <taxon>Cytophagales</taxon>
        <taxon>Cyclobacteriaceae</taxon>
        <taxon>Cyclobacterium</taxon>
    </lineage>
</organism>
<feature type="domain" description="D-isomer specific 2-hydroxyacid dehydrogenase NAD-binding" evidence="11">
    <location>
        <begin position="109"/>
        <end position="287"/>
    </location>
</feature>
<evidence type="ECO:0000256" key="6">
    <source>
        <dbReference type="ARBA" id="ARBA00066661"/>
    </source>
</evidence>
<dbReference type="GO" id="GO:0005829">
    <property type="term" value="C:cytosol"/>
    <property type="evidence" value="ECO:0007669"/>
    <property type="project" value="TreeGrafter"/>
</dbReference>
<evidence type="ECO:0000256" key="4">
    <source>
        <dbReference type="ARBA" id="ARBA00052769"/>
    </source>
</evidence>
<keyword evidence="1 9" id="KW-0560">Oxidoreductase</keyword>
<proteinExistence type="inferred from homology"/>
<comment type="similarity">
    <text evidence="5">Belongs to the D-isomer specific 2-hydroxyacid dehydrogenase family. GhrB subfamily.</text>
</comment>
<dbReference type="InterPro" id="IPR006139">
    <property type="entry name" value="D-isomer_2_OHA_DH_cat_dom"/>
</dbReference>
<dbReference type="GO" id="GO:0030267">
    <property type="term" value="F:glyoxylate reductase (NADPH) activity"/>
    <property type="evidence" value="ECO:0007669"/>
    <property type="project" value="UniProtKB-EC"/>
</dbReference>
<evidence type="ECO:0000256" key="2">
    <source>
        <dbReference type="ARBA" id="ARBA00051801"/>
    </source>
</evidence>
<dbReference type="Proteomes" id="UP000036520">
    <property type="component" value="Chromosome"/>
</dbReference>
<evidence type="ECO:0000256" key="1">
    <source>
        <dbReference type="ARBA" id="ARBA00023002"/>
    </source>
</evidence>
<comment type="catalytic activity">
    <reaction evidence="4">
        <text>glycolate + NADP(+) = glyoxylate + NADPH + H(+)</text>
        <dbReference type="Rhea" id="RHEA:10992"/>
        <dbReference type="ChEBI" id="CHEBI:15378"/>
        <dbReference type="ChEBI" id="CHEBI:29805"/>
        <dbReference type="ChEBI" id="CHEBI:36655"/>
        <dbReference type="ChEBI" id="CHEBI:57783"/>
        <dbReference type="ChEBI" id="CHEBI:58349"/>
        <dbReference type="EC" id="1.1.1.79"/>
    </reaction>
</comment>
<dbReference type="OrthoDB" id="1522997at2"/>
<comment type="catalytic activity">
    <reaction evidence="3">
        <text>(R)-glycerate + NADP(+) = 3-hydroxypyruvate + NADPH + H(+)</text>
        <dbReference type="Rhea" id="RHEA:18657"/>
        <dbReference type="ChEBI" id="CHEBI:15378"/>
        <dbReference type="ChEBI" id="CHEBI:16659"/>
        <dbReference type="ChEBI" id="CHEBI:17180"/>
        <dbReference type="ChEBI" id="CHEBI:57783"/>
        <dbReference type="ChEBI" id="CHEBI:58349"/>
        <dbReference type="EC" id="1.1.1.81"/>
    </reaction>
</comment>
<dbReference type="PATRIC" id="fig|320787.5.peg.794"/>
<evidence type="ECO:0000256" key="3">
    <source>
        <dbReference type="ARBA" id="ARBA00052239"/>
    </source>
</evidence>
<reference evidence="12 13" key="1">
    <citation type="submission" date="2015-07" db="EMBL/GenBank/DDBJ databases">
        <authorList>
            <person name="Kim K.M."/>
        </authorList>
    </citation>
    <scope>NUCLEOTIDE SEQUENCE [LARGE SCALE GENOMIC DNA]</scope>
    <source>
        <strain evidence="12 13">KCTC 12363</strain>
    </source>
</reference>